<dbReference type="SUPFAM" id="SSF55136">
    <property type="entry name" value="Probable bacterial effector-binding domain"/>
    <property type="match status" value="1"/>
</dbReference>
<sequence>MSAFSNLQPRLFDTPARRLVGQCLVMSREHDRTPELWRAFMPRRREIEQPVGPNLFSVTQYPPAYFASYSPRTEFCKWAALEVPLATPVPPLMQALAVPAGRYAIFDYRGSSLNPRIFQAILTEWLPASGWQLDNARPHLEVLGPGYRNADPNSEEEIWLPVRPPVATQAAPHMR</sequence>
<reference evidence="2 3" key="1">
    <citation type="submission" date="2020-05" db="EMBL/GenBank/DDBJ databases">
        <title>Hymenobacter terrestris sp. nov. and Hymenobacter lapidiphilus sp. nov., isolated from regoliths in Antarctica.</title>
        <authorList>
            <person name="Sedlacek I."/>
            <person name="Pantucek R."/>
            <person name="Zeman M."/>
            <person name="Holochova P."/>
            <person name="Kralova S."/>
            <person name="Stankova E."/>
            <person name="Sedo O."/>
            <person name="Micenkova L."/>
            <person name="Svec P."/>
            <person name="Gupta V."/>
            <person name="Sood U."/>
            <person name="Korpole U.S."/>
            <person name="Lal R."/>
        </authorList>
    </citation>
    <scope>NUCLEOTIDE SEQUENCE [LARGE SCALE GENOMIC DNA]</scope>
    <source>
        <strain evidence="2 3">P5342</strain>
    </source>
</reference>
<name>A0A7Y7PKV7_9BACT</name>
<dbReference type="RefSeq" id="WP_176906330.1">
    <property type="nucleotide sequence ID" value="NZ_JABKAU010000001.1"/>
</dbReference>
<dbReference type="InterPro" id="IPR011256">
    <property type="entry name" value="Reg_factor_effector_dom_sf"/>
</dbReference>
<protein>
    <submittedName>
        <fullName evidence="2">GyrI-like domain-containing protein</fullName>
    </submittedName>
</protein>
<dbReference type="Pfam" id="PF06445">
    <property type="entry name" value="GyrI-like"/>
    <property type="match status" value="1"/>
</dbReference>
<keyword evidence="3" id="KW-1185">Reference proteome</keyword>
<dbReference type="SMART" id="SM00871">
    <property type="entry name" value="AraC_E_bind"/>
    <property type="match status" value="1"/>
</dbReference>
<dbReference type="Gene3D" id="3.20.80.10">
    <property type="entry name" value="Regulatory factor, effector binding domain"/>
    <property type="match status" value="1"/>
</dbReference>
<dbReference type="InterPro" id="IPR010499">
    <property type="entry name" value="AraC_E-bd"/>
</dbReference>
<dbReference type="Proteomes" id="UP000565521">
    <property type="component" value="Unassembled WGS sequence"/>
</dbReference>
<evidence type="ECO:0000313" key="3">
    <source>
        <dbReference type="Proteomes" id="UP000565521"/>
    </source>
</evidence>
<evidence type="ECO:0000259" key="1">
    <source>
        <dbReference type="SMART" id="SM00871"/>
    </source>
</evidence>
<comment type="caution">
    <text evidence="2">The sequence shown here is derived from an EMBL/GenBank/DDBJ whole genome shotgun (WGS) entry which is preliminary data.</text>
</comment>
<accession>A0A7Y7PKV7</accession>
<organism evidence="2 3">
    <name type="scientific">Hymenobacter lapidiphilus</name>
    <dbReference type="NCBI Taxonomy" id="2608003"/>
    <lineage>
        <taxon>Bacteria</taxon>
        <taxon>Pseudomonadati</taxon>
        <taxon>Bacteroidota</taxon>
        <taxon>Cytophagia</taxon>
        <taxon>Cytophagales</taxon>
        <taxon>Hymenobacteraceae</taxon>
        <taxon>Hymenobacter</taxon>
    </lineage>
</organism>
<dbReference type="AlphaFoldDB" id="A0A7Y7PKV7"/>
<gene>
    <name evidence="2" type="ORF">HW554_00180</name>
</gene>
<evidence type="ECO:0000313" key="2">
    <source>
        <dbReference type="EMBL" id="NVO29605.1"/>
    </source>
</evidence>
<feature type="domain" description="AraC effector-binding" evidence="1">
    <location>
        <begin position="7"/>
        <end position="163"/>
    </location>
</feature>
<dbReference type="InterPro" id="IPR029442">
    <property type="entry name" value="GyrI-like"/>
</dbReference>
<dbReference type="EMBL" id="JABKAU010000001">
    <property type="protein sequence ID" value="NVO29605.1"/>
    <property type="molecule type" value="Genomic_DNA"/>
</dbReference>
<proteinExistence type="predicted"/>